<sequence length="265" mass="28639">MSHPQPAASRFDDPVLAAMAARRSISKVGPQTPSDDELLALLDAVTPVADHKALKPWRLLTIRGDDRLRLGAALDEAAGREPGGKPNPKPLRAELLIAVIASPTEHPKVPEWEQHATAAGAAHLLELALWRAGWGVMWRTGLDANAPAVRALHGLGENELLMGWLYVGDIDPAFRKRLETSRRPPKDPSQFLSTLPAPEAETAESTDADDPAGERAGQRADEKAATTAAKRTAKKADKKAAKKSKEQAKKAAQKAKKKAKKKDRR</sequence>
<accession>A0ABV5X6B0</accession>
<protein>
    <submittedName>
        <fullName evidence="3">Nitroreductase family protein</fullName>
    </submittedName>
</protein>
<keyword evidence="4" id="KW-1185">Reference proteome</keyword>
<dbReference type="PANTHER" id="PTHR43821:SF1">
    <property type="entry name" value="NAD(P)H NITROREDUCTASE YDJA-RELATED"/>
    <property type="match status" value="1"/>
</dbReference>
<reference evidence="3 4" key="1">
    <citation type="submission" date="2024-09" db="EMBL/GenBank/DDBJ databases">
        <authorList>
            <person name="Sun Q."/>
            <person name="Mori K."/>
        </authorList>
    </citation>
    <scope>NUCLEOTIDE SEQUENCE [LARGE SCALE GENOMIC DNA]</scope>
    <source>
        <strain evidence="3 4">JCM 11683</strain>
    </source>
</reference>
<dbReference type="InterPro" id="IPR029479">
    <property type="entry name" value="Nitroreductase"/>
</dbReference>
<dbReference type="Pfam" id="PF00881">
    <property type="entry name" value="Nitroreductase"/>
    <property type="match status" value="1"/>
</dbReference>
<dbReference type="SUPFAM" id="SSF55469">
    <property type="entry name" value="FMN-dependent nitroreductase-like"/>
    <property type="match status" value="1"/>
</dbReference>
<feature type="compositionally biased region" description="Acidic residues" evidence="1">
    <location>
        <begin position="201"/>
        <end position="211"/>
    </location>
</feature>
<organism evidence="3 4">
    <name type="scientific">Brevibacterium otitidis</name>
    <dbReference type="NCBI Taxonomy" id="53364"/>
    <lineage>
        <taxon>Bacteria</taxon>
        <taxon>Bacillati</taxon>
        <taxon>Actinomycetota</taxon>
        <taxon>Actinomycetes</taxon>
        <taxon>Micrococcales</taxon>
        <taxon>Brevibacteriaceae</taxon>
        <taxon>Brevibacterium</taxon>
    </lineage>
</organism>
<dbReference type="RefSeq" id="WP_376841946.1">
    <property type="nucleotide sequence ID" value="NZ_JBHMAU010000132.1"/>
</dbReference>
<evidence type="ECO:0000313" key="4">
    <source>
        <dbReference type="Proteomes" id="UP001589707"/>
    </source>
</evidence>
<dbReference type="InterPro" id="IPR052530">
    <property type="entry name" value="NAD(P)H_nitroreductase"/>
</dbReference>
<gene>
    <name evidence="3" type="ORF">ACFFN1_16285</name>
</gene>
<name>A0ABV5X6B0_9MICO</name>
<evidence type="ECO:0000259" key="2">
    <source>
        <dbReference type="Pfam" id="PF00881"/>
    </source>
</evidence>
<evidence type="ECO:0000313" key="3">
    <source>
        <dbReference type="EMBL" id="MFB9777936.1"/>
    </source>
</evidence>
<dbReference type="PANTHER" id="PTHR43821">
    <property type="entry name" value="NAD(P)H NITROREDUCTASE YDJA-RELATED"/>
    <property type="match status" value="1"/>
</dbReference>
<dbReference type="EMBL" id="JBHMAU010000132">
    <property type="protein sequence ID" value="MFB9777936.1"/>
    <property type="molecule type" value="Genomic_DNA"/>
</dbReference>
<feature type="compositionally biased region" description="Basic residues" evidence="1">
    <location>
        <begin position="251"/>
        <end position="265"/>
    </location>
</feature>
<dbReference type="Proteomes" id="UP001589707">
    <property type="component" value="Unassembled WGS sequence"/>
</dbReference>
<feature type="region of interest" description="Disordered" evidence="1">
    <location>
        <begin position="180"/>
        <end position="265"/>
    </location>
</feature>
<feature type="compositionally biased region" description="Basic and acidic residues" evidence="1">
    <location>
        <begin position="212"/>
        <end position="224"/>
    </location>
</feature>
<proteinExistence type="predicted"/>
<feature type="compositionally biased region" description="Basic and acidic residues" evidence="1">
    <location>
        <begin position="234"/>
        <end position="249"/>
    </location>
</feature>
<dbReference type="InterPro" id="IPR000415">
    <property type="entry name" value="Nitroreductase-like"/>
</dbReference>
<dbReference type="Gene3D" id="3.40.109.10">
    <property type="entry name" value="NADH Oxidase"/>
    <property type="match status" value="1"/>
</dbReference>
<feature type="domain" description="Nitroreductase" evidence="2">
    <location>
        <begin position="20"/>
        <end position="168"/>
    </location>
</feature>
<comment type="caution">
    <text evidence="3">The sequence shown here is derived from an EMBL/GenBank/DDBJ whole genome shotgun (WGS) entry which is preliminary data.</text>
</comment>
<evidence type="ECO:0000256" key="1">
    <source>
        <dbReference type="SAM" id="MobiDB-lite"/>
    </source>
</evidence>